<sequence>MKDEEYPERVSISRIPDPLQVGDWFSFSWDVSLSESVDLSRMELPSPGAGFSGIAALVGAAPGNVRLSVFDRQPVISPGALIYASRIVNHLRENLSSPVMVDGELDNSLFRVSM</sequence>
<protein>
    <submittedName>
        <fullName evidence="1">Uncharacterized protein</fullName>
    </submittedName>
</protein>
<dbReference type="RefSeq" id="WP_141763876.1">
    <property type="nucleotide sequence ID" value="NZ_BMUB01000001.1"/>
</dbReference>
<dbReference type="EMBL" id="BMUB01000001">
    <property type="protein sequence ID" value="GGU54459.1"/>
    <property type="molecule type" value="Genomic_DNA"/>
</dbReference>
<name>A0A8H9LKI7_KITAU</name>
<gene>
    <name evidence="1" type="ORF">GCM10010502_00670</name>
</gene>
<evidence type="ECO:0000313" key="1">
    <source>
        <dbReference type="EMBL" id="GGU54459.1"/>
    </source>
</evidence>
<dbReference type="GeneID" id="97483272"/>
<evidence type="ECO:0000313" key="2">
    <source>
        <dbReference type="Proteomes" id="UP000610124"/>
    </source>
</evidence>
<accession>A0A8H9LKI7</accession>
<comment type="caution">
    <text evidence="1">The sequence shown here is derived from an EMBL/GenBank/DDBJ whole genome shotgun (WGS) entry which is preliminary data.</text>
</comment>
<reference evidence="1" key="1">
    <citation type="journal article" date="2014" name="Int. J. Syst. Evol. Microbiol.">
        <title>Complete genome sequence of Corynebacterium casei LMG S-19264T (=DSM 44701T), isolated from a smear-ripened cheese.</title>
        <authorList>
            <consortium name="US DOE Joint Genome Institute (JGI-PGF)"/>
            <person name="Walter F."/>
            <person name="Albersmeier A."/>
            <person name="Kalinowski J."/>
            <person name="Ruckert C."/>
        </authorList>
    </citation>
    <scope>NUCLEOTIDE SEQUENCE</scope>
    <source>
        <strain evidence="1">JCM 4434</strain>
    </source>
</reference>
<proteinExistence type="predicted"/>
<reference evidence="1" key="2">
    <citation type="submission" date="2020-09" db="EMBL/GenBank/DDBJ databases">
        <authorList>
            <person name="Sun Q."/>
            <person name="Ohkuma M."/>
        </authorList>
    </citation>
    <scope>NUCLEOTIDE SEQUENCE</scope>
    <source>
        <strain evidence="1">JCM 4434</strain>
    </source>
</reference>
<dbReference type="Proteomes" id="UP000610124">
    <property type="component" value="Unassembled WGS sequence"/>
</dbReference>
<organism evidence="1 2">
    <name type="scientific">Kitasatospora aureofaciens</name>
    <name type="common">Streptomyces aureofaciens</name>
    <dbReference type="NCBI Taxonomy" id="1894"/>
    <lineage>
        <taxon>Bacteria</taxon>
        <taxon>Bacillati</taxon>
        <taxon>Actinomycetota</taxon>
        <taxon>Actinomycetes</taxon>
        <taxon>Kitasatosporales</taxon>
        <taxon>Streptomycetaceae</taxon>
        <taxon>Kitasatospora</taxon>
    </lineage>
</organism>
<dbReference type="AlphaFoldDB" id="A0A8H9LKI7"/>